<evidence type="ECO:0000256" key="7">
    <source>
        <dbReference type="SAM" id="MobiDB-lite"/>
    </source>
</evidence>
<dbReference type="RefSeq" id="XP_025580620.1">
    <property type="nucleotide sequence ID" value="XM_025721109.1"/>
</dbReference>
<comment type="function">
    <text evidence="6">Interacts with target proteins during translocation into the lumen of the endoplasmic reticulum. Protects unfolded target proteins against degradation and facilitate correct glycosylation.</text>
</comment>
<dbReference type="AlphaFoldDB" id="A0A395HFQ4"/>
<dbReference type="Pfam" id="PF06624">
    <property type="entry name" value="RAMP4"/>
    <property type="match status" value="1"/>
</dbReference>
<evidence type="ECO:0000256" key="6">
    <source>
        <dbReference type="RuleBase" id="RU364120"/>
    </source>
</evidence>
<evidence type="ECO:0000313" key="9">
    <source>
        <dbReference type="Proteomes" id="UP000249402"/>
    </source>
</evidence>
<comment type="similarity">
    <text evidence="1 6">Belongs to the RAMP4 family.</text>
</comment>
<evidence type="ECO:0000256" key="4">
    <source>
        <dbReference type="ARBA" id="ARBA00022989"/>
    </source>
</evidence>
<accession>A0A395HFQ4</accession>
<keyword evidence="5 6" id="KW-0472">Membrane</keyword>
<dbReference type="STRING" id="1448316.A0A395HFQ4"/>
<dbReference type="VEuPathDB" id="FungiDB:BO80DRAFT_440163"/>
<keyword evidence="3 6" id="KW-0256">Endoplasmic reticulum</keyword>
<dbReference type="GeneID" id="37225974"/>
<name>A0A395HFQ4_9EURO</name>
<organism evidence="8 9">
    <name type="scientific">Aspergillus ibericus CBS 121593</name>
    <dbReference type="NCBI Taxonomy" id="1448316"/>
    <lineage>
        <taxon>Eukaryota</taxon>
        <taxon>Fungi</taxon>
        <taxon>Dikarya</taxon>
        <taxon>Ascomycota</taxon>
        <taxon>Pezizomycotina</taxon>
        <taxon>Eurotiomycetes</taxon>
        <taxon>Eurotiomycetidae</taxon>
        <taxon>Eurotiales</taxon>
        <taxon>Aspergillaceae</taxon>
        <taxon>Aspergillus</taxon>
        <taxon>Aspergillus subgen. Circumdati</taxon>
    </lineage>
</organism>
<proteinExistence type="inferred from homology"/>
<dbReference type="OrthoDB" id="16679at2759"/>
<keyword evidence="2 6" id="KW-0812">Transmembrane</keyword>
<evidence type="ECO:0000256" key="3">
    <source>
        <dbReference type="ARBA" id="ARBA00022824"/>
    </source>
</evidence>
<gene>
    <name evidence="8" type="ORF">BO80DRAFT_440163</name>
</gene>
<protein>
    <recommendedName>
        <fullName evidence="6">Stress-associated endoplasmic reticulum protein</fullName>
    </recommendedName>
</protein>
<keyword evidence="4 6" id="KW-1133">Transmembrane helix</keyword>
<evidence type="ECO:0000256" key="5">
    <source>
        <dbReference type="ARBA" id="ARBA00023136"/>
    </source>
</evidence>
<feature type="compositionally biased region" description="Basic and acidic residues" evidence="7">
    <location>
        <begin position="10"/>
        <end position="22"/>
    </location>
</feature>
<dbReference type="EMBL" id="KZ824419">
    <property type="protein sequence ID" value="RAL06293.1"/>
    <property type="molecule type" value="Genomic_DNA"/>
</dbReference>
<evidence type="ECO:0000256" key="1">
    <source>
        <dbReference type="ARBA" id="ARBA00005500"/>
    </source>
</evidence>
<evidence type="ECO:0000313" key="8">
    <source>
        <dbReference type="EMBL" id="RAL06293.1"/>
    </source>
</evidence>
<feature type="region of interest" description="Disordered" evidence="7">
    <location>
        <begin position="1"/>
        <end position="35"/>
    </location>
</feature>
<dbReference type="GO" id="GO:0005789">
    <property type="term" value="C:endoplasmic reticulum membrane"/>
    <property type="evidence" value="ECO:0007669"/>
    <property type="project" value="UniProtKB-SubCell"/>
</dbReference>
<comment type="subcellular location">
    <subcellularLocation>
        <location evidence="6">Membrane</location>
        <topology evidence="6">Single-pass membrane protein</topology>
    </subcellularLocation>
    <subcellularLocation>
        <location evidence="6">Endoplasmic reticulum membrane</location>
        <topology evidence="6">Single-pass membrane protein</topology>
    </subcellularLocation>
</comment>
<dbReference type="InterPro" id="IPR010580">
    <property type="entry name" value="ER_stress-assoc"/>
</dbReference>
<keyword evidence="9" id="KW-1185">Reference proteome</keyword>
<dbReference type="Proteomes" id="UP000249402">
    <property type="component" value="Unassembled WGS sequence"/>
</dbReference>
<feature type="transmembrane region" description="Helical" evidence="6">
    <location>
        <begin position="43"/>
        <end position="64"/>
    </location>
</feature>
<reference evidence="8 9" key="1">
    <citation type="submission" date="2018-02" db="EMBL/GenBank/DDBJ databases">
        <title>The genomes of Aspergillus section Nigri reveals drivers in fungal speciation.</title>
        <authorList>
            <consortium name="DOE Joint Genome Institute"/>
            <person name="Vesth T.C."/>
            <person name="Nybo J."/>
            <person name="Theobald S."/>
            <person name="Brandl J."/>
            <person name="Frisvad J.C."/>
            <person name="Nielsen K.F."/>
            <person name="Lyhne E.K."/>
            <person name="Kogle M.E."/>
            <person name="Kuo A."/>
            <person name="Riley R."/>
            <person name="Clum A."/>
            <person name="Nolan M."/>
            <person name="Lipzen A."/>
            <person name="Salamov A."/>
            <person name="Henrissat B."/>
            <person name="Wiebenga A."/>
            <person name="De vries R.P."/>
            <person name="Grigoriev I.V."/>
            <person name="Mortensen U.H."/>
            <person name="Andersen M.R."/>
            <person name="Baker S.E."/>
        </authorList>
    </citation>
    <scope>NUCLEOTIDE SEQUENCE [LARGE SCALE GENOMIC DNA]</scope>
    <source>
        <strain evidence="8 9">CBS 121593</strain>
    </source>
</reference>
<evidence type="ECO:0000256" key="2">
    <source>
        <dbReference type="ARBA" id="ARBA00022692"/>
    </source>
</evidence>
<sequence>MVAQTPQQRKANERFAKQESAKRGKGKILAKPKQTSRSPVSTGWLVILAFVVCGGFFLEFLGIIPKLWSAIVASFSRLML</sequence>